<evidence type="ECO:0000259" key="2">
    <source>
        <dbReference type="PROSITE" id="PS50033"/>
    </source>
</evidence>
<dbReference type="PANTHER" id="PTHR23333:SF20">
    <property type="entry name" value="NSFL1 COFACTOR P47"/>
    <property type="match status" value="1"/>
</dbReference>
<dbReference type="GO" id="GO:0061025">
    <property type="term" value="P:membrane fusion"/>
    <property type="evidence" value="ECO:0007669"/>
    <property type="project" value="TreeGrafter"/>
</dbReference>
<feature type="non-terminal residue" evidence="3">
    <location>
        <position position="1"/>
    </location>
</feature>
<evidence type="ECO:0000313" key="4">
    <source>
        <dbReference type="Proteomes" id="UP000749646"/>
    </source>
</evidence>
<reference evidence="3" key="1">
    <citation type="journal article" date="2020" name="Fungal Divers.">
        <title>Resolving the Mortierellaceae phylogeny through synthesis of multi-gene phylogenetics and phylogenomics.</title>
        <authorList>
            <person name="Vandepol N."/>
            <person name="Liber J."/>
            <person name="Desiro A."/>
            <person name="Na H."/>
            <person name="Kennedy M."/>
            <person name="Barry K."/>
            <person name="Grigoriev I.V."/>
            <person name="Miller A.N."/>
            <person name="O'Donnell K."/>
            <person name="Stajich J.E."/>
            <person name="Bonito G."/>
        </authorList>
    </citation>
    <scope>NUCLEOTIDE SEQUENCE</scope>
    <source>
        <strain evidence="3">MES-2147</strain>
    </source>
</reference>
<sequence length="115" mass="12810">KESAGSEIGAQAAIPPPPRQLEVDSSQPTTSNQIRMDDRTRMMARFNLTRTVNDIRGFINASSPGESTRSNVLQTNFPKKDLEDVQQTIEEAGLANAWSCGVTFLKARKERFIRD</sequence>
<dbReference type="CDD" id="cd01770">
    <property type="entry name" value="UBX_UBXN2"/>
    <property type="match status" value="1"/>
</dbReference>
<name>A0A9P6JGX5_9FUNG</name>
<protein>
    <recommendedName>
        <fullName evidence="2">UBX domain-containing protein</fullName>
    </recommendedName>
</protein>
<feature type="region of interest" description="Disordered" evidence="1">
    <location>
        <begin position="1"/>
        <end position="32"/>
    </location>
</feature>
<dbReference type="GO" id="GO:0031468">
    <property type="term" value="P:nuclear membrane reassembly"/>
    <property type="evidence" value="ECO:0007669"/>
    <property type="project" value="TreeGrafter"/>
</dbReference>
<dbReference type="Pfam" id="PF00789">
    <property type="entry name" value="UBX"/>
    <property type="match status" value="1"/>
</dbReference>
<dbReference type="SUPFAM" id="SSF54236">
    <property type="entry name" value="Ubiquitin-like"/>
    <property type="match status" value="1"/>
</dbReference>
<gene>
    <name evidence="3" type="ORF">BGZ65_007505</name>
</gene>
<feature type="domain" description="UBX" evidence="2">
    <location>
        <begin position="25"/>
        <end position="96"/>
    </location>
</feature>
<dbReference type="AlphaFoldDB" id="A0A9P6JGX5"/>
<proteinExistence type="predicted"/>
<dbReference type="GO" id="GO:0005634">
    <property type="term" value="C:nucleus"/>
    <property type="evidence" value="ECO:0007669"/>
    <property type="project" value="TreeGrafter"/>
</dbReference>
<feature type="compositionally biased region" description="Polar residues" evidence="1">
    <location>
        <begin position="23"/>
        <end position="32"/>
    </location>
</feature>
<dbReference type="PANTHER" id="PTHR23333">
    <property type="entry name" value="UBX DOMAIN CONTAINING PROTEIN"/>
    <property type="match status" value="1"/>
</dbReference>
<dbReference type="OrthoDB" id="25887at2759"/>
<dbReference type="GO" id="GO:0000045">
    <property type="term" value="P:autophagosome assembly"/>
    <property type="evidence" value="ECO:0007669"/>
    <property type="project" value="TreeGrafter"/>
</dbReference>
<dbReference type="GO" id="GO:0005829">
    <property type="term" value="C:cytosol"/>
    <property type="evidence" value="ECO:0007669"/>
    <property type="project" value="TreeGrafter"/>
</dbReference>
<evidence type="ECO:0000313" key="3">
    <source>
        <dbReference type="EMBL" id="KAF9977192.1"/>
    </source>
</evidence>
<dbReference type="EMBL" id="JAAAHW010004206">
    <property type="protein sequence ID" value="KAF9977192.1"/>
    <property type="molecule type" value="Genomic_DNA"/>
</dbReference>
<dbReference type="Gene3D" id="3.10.20.90">
    <property type="entry name" value="Phosphatidylinositol 3-kinase Catalytic Subunit, Chain A, domain 1"/>
    <property type="match status" value="1"/>
</dbReference>
<organism evidence="3 4">
    <name type="scientific">Modicella reniformis</name>
    <dbReference type="NCBI Taxonomy" id="1440133"/>
    <lineage>
        <taxon>Eukaryota</taxon>
        <taxon>Fungi</taxon>
        <taxon>Fungi incertae sedis</taxon>
        <taxon>Mucoromycota</taxon>
        <taxon>Mortierellomycotina</taxon>
        <taxon>Mortierellomycetes</taxon>
        <taxon>Mortierellales</taxon>
        <taxon>Mortierellaceae</taxon>
        <taxon>Modicella</taxon>
    </lineage>
</organism>
<dbReference type="GO" id="GO:0007030">
    <property type="term" value="P:Golgi organization"/>
    <property type="evidence" value="ECO:0007669"/>
    <property type="project" value="TreeGrafter"/>
</dbReference>
<dbReference type="InterPro" id="IPR001012">
    <property type="entry name" value="UBX_dom"/>
</dbReference>
<evidence type="ECO:0000256" key="1">
    <source>
        <dbReference type="SAM" id="MobiDB-lite"/>
    </source>
</evidence>
<keyword evidence="4" id="KW-1185">Reference proteome</keyword>
<dbReference type="PROSITE" id="PS50033">
    <property type="entry name" value="UBX"/>
    <property type="match status" value="1"/>
</dbReference>
<dbReference type="GO" id="GO:0043130">
    <property type="term" value="F:ubiquitin binding"/>
    <property type="evidence" value="ECO:0007669"/>
    <property type="project" value="TreeGrafter"/>
</dbReference>
<comment type="caution">
    <text evidence="3">The sequence shown here is derived from an EMBL/GenBank/DDBJ whole genome shotgun (WGS) entry which is preliminary data.</text>
</comment>
<dbReference type="InterPro" id="IPR029071">
    <property type="entry name" value="Ubiquitin-like_domsf"/>
</dbReference>
<accession>A0A9P6JGX5</accession>
<dbReference type="GO" id="GO:0043161">
    <property type="term" value="P:proteasome-mediated ubiquitin-dependent protein catabolic process"/>
    <property type="evidence" value="ECO:0007669"/>
    <property type="project" value="TreeGrafter"/>
</dbReference>
<dbReference type="Proteomes" id="UP000749646">
    <property type="component" value="Unassembled WGS sequence"/>
</dbReference>